<name>A0A1M4VIN7_9CLOT</name>
<evidence type="ECO:0000256" key="5">
    <source>
        <dbReference type="ARBA" id="ARBA00023136"/>
    </source>
</evidence>
<accession>A0A1M4VIN7</accession>
<dbReference type="PANTHER" id="PTHR30287:SF1">
    <property type="entry name" value="INNER MEMBRANE PROTEIN"/>
    <property type="match status" value="1"/>
</dbReference>
<keyword evidence="2" id="KW-1003">Cell membrane</keyword>
<evidence type="ECO:0000256" key="1">
    <source>
        <dbReference type="ARBA" id="ARBA00004651"/>
    </source>
</evidence>
<keyword evidence="3 6" id="KW-0812">Transmembrane</keyword>
<evidence type="ECO:0000256" key="2">
    <source>
        <dbReference type="ARBA" id="ARBA00022475"/>
    </source>
</evidence>
<dbReference type="Pfam" id="PF02687">
    <property type="entry name" value="FtsX"/>
    <property type="match status" value="1"/>
</dbReference>
<dbReference type="AlphaFoldDB" id="A0A1M4VIN7"/>
<keyword evidence="5 6" id="KW-0472">Membrane</keyword>
<evidence type="ECO:0000313" key="8">
    <source>
        <dbReference type="EMBL" id="SHE68819.1"/>
    </source>
</evidence>
<evidence type="ECO:0000256" key="6">
    <source>
        <dbReference type="SAM" id="Phobius"/>
    </source>
</evidence>
<keyword evidence="9" id="KW-1185">Reference proteome</keyword>
<comment type="subcellular location">
    <subcellularLocation>
        <location evidence="1">Cell membrane</location>
        <topology evidence="1">Multi-pass membrane protein</topology>
    </subcellularLocation>
</comment>
<dbReference type="InterPro" id="IPR003838">
    <property type="entry name" value="ABC3_permease_C"/>
</dbReference>
<feature type="transmembrane region" description="Helical" evidence="6">
    <location>
        <begin position="326"/>
        <end position="349"/>
    </location>
</feature>
<feature type="domain" description="ABC3 transporter permease C-terminal" evidence="7">
    <location>
        <begin position="240"/>
        <end position="358"/>
    </location>
</feature>
<dbReference type="Proteomes" id="UP000184423">
    <property type="component" value="Unassembled WGS sequence"/>
</dbReference>
<gene>
    <name evidence="8" type="ORF">SAMN02746091_00907</name>
</gene>
<proteinExistence type="predicted"/>
<organism evidence="8 9">
    <name type="scientific">Caloramator proteoclasticus DSM 10124</name>
    <dbReference type="NCBI Taxonomy" id="1121262"/>
    <lineage>
        <taxon>Bacteria</taxon>
        <taxon>Bacillati</taxon>
        <taxon>Bacillota</taxon>
        <taxon>Clostridia</taxon>
        <taxon>Eubacteriales</taxon>
        <taxon>Clostridiaceae</taxon>
        <taxon>Caloramator</taxon>
    </lineage>
</organism>
<evidence type="ECO:0000259" key="7">
    <source>
        <dbReference type="Pfam" id="PF02687"/>
    </source>
</evidence>
<dbReference type="PANTHER" id="PTHR30287">
    <property type="entry name" value="MEMBRANE COMPONENT OF PREDICTED ABC SUPERFAMILY METABOLITE UPTAKE TRANSPORTER"/>
    <property type="match status" value="1"/>
</dbReference>
<feature type="transmembrane region" description="Helical" evidence="6">
    <location>
        <begin position="284"/>
        <end position="306"/>
    </location>
</feature>
<dbReference type="EMBL" id="FQVG01000012">
    <property type="protein sequence ID" value="SHE68819.1"/>
    <property type="molecule type" value="Genomic_DNA"/>
</dbReference>
<evidence type="ECO:0000256" key="3">
    <source>
        <dbReference type="ARBA" id="ARBA00022692"/>
    </source>
</evidence>
<reference evidence="9" key="1">
    <citation type="submission" date="2016-11" db="EMBL/GenBank/DDBJ databases">
        <authorList>
            <person name="Varghese N."/>
            <person name="Submissions S."/>
        </authorList>
    </citation>
    <scope>NUCLEOTIDE SEQUENCE [LARGE SCALE GENOMIC DNA]</scope>
    <source>
        <strain evidence="9">DSM 10124</strain>
    </source>
</reference>
<protein>
    <submittedName>
        <fullName evidence="8">FtsX-like permease family protein</fullName>
    </submittedName>
</protein>
<dbReference type="InterPro" id="IPR038766">
    <property type="entry name" value="Membrane_comp_ABC_pdt"/>
</dbReference>
<feature type="transmembrane region" description="Helical" evidence="6">
    <location>
        <begin position="236"/>
        <end position="256"/>
    </location>
</feature>
<evidence type="ECO:0000256" key="4">
    <source>
        <dbReference type="ARBA" id="ARBA00022989"/>
    </source>
</evidence>
<sequence length="424" mass="48953">MILNKRIKRVLFQNKMQYIGLIFLVALSISLYSIFGSLASNFNEATDTYNNKTNIEDAKFLTLKEVDINKIEDMFNVSLEKRYEVDVDFKESTIRLIELSSEINKPLIIEGRMIKEGEIALNPAYAKANRIKIGDVISLGGYEYLVSGFVSIPDYIYPTKSLTDLMADPTKFGVAIVTSKDIKKYGDLTYFYSIKGDISNAKKYIDSEYKILMWQDIKDNLRYTLAKKKIEQLPQLAVKIPLLFLSLTFILLFVLLKRIIKLEIKEIGTLYALGYTKSEIQRHYLFYPIIISIFGTILGTLFTILLQKPLTDYYVFYFNIPVSPNVKYNFLLYGLLESVLILSLSAYVASAKLLKYSPTTLLRGKVEKDKIPIFANINLSRFKFKNKRIIEGIFKNYASYIWYIYSINTSSCWLCCKGFSRRID</sequence>
<evidence type="ECO:0000313" key="9">
    <source>
        <dbReference type="Proteomes" id="UP000184423"/>
    </source>
</evidence>
<dbReference type="GO" id="GO:0005886">
    <property type="term" value="C:plasma membrane"/>
    <property type="evidence" value="ECO:0007669"/>
    <property type="project" value="UniProtKB-SubCell"/>
</dbReference>
<keyword evidence="4 6" id="KW-1133">Transmembrane helix</keyword>